<evidence type="ECO:0000256" key="2">
    <source>
        <dbReference type="ARBA" id="ARBA00006375"/>
    </source>
</evidence>
<protein>
    <recommendedName>
        <fullName evidence="11">Mitochondrial 2-oxoglutarate/malate carrier protein</fullName>
    </recommendedName>
</protein>
<dbReference type="GO" id="GO:0016020">
    <property type="term" value="C:membrane"/>
    <property type="evidence" value="ECO:0007669"/>
    <property type="project" value="UniProtKB-SubCell"/>
</dbReference>
<evidence type="ECO:0000256" key="3">
    <source>
        <dbReference type="ARBA" id="ARBA00022448"/>
    </source>
</evidence>
<evidence type="ECO:0000256" key="18">
    <source>
        <dbReference type="SAM" id="Phobius"/>
    </source>
</evidence>
<evidence type="ECO:0000256" key="11">
    <source>
        <dbReference type="ARBA" id="ARBA00040264"/>
    </source>
</evidence>
<dbReference type="Proteomes" id="UP000515160">
    <property type="component" value="Chromosome 3"/>
</dbReference>
<sequence>MVLLYDVEKKTIPNFMKYVIGGTAGMLGTCIVQPLDLVKTRMQISAGKGGAKEYSSSIDCIAKVFKSEGILAFYNGLSAGLLRQATYTTGRMGVYQMEIEAYRNKYQQAPKVLASMAMGIFAGACGALVGNPAEVSLIRMMSDNRLPADQRRNYKNVGDALVRIVKEEGLFALWRGCLPTVGRAMIVNMVQLASYSQFKGYFKRFMDEGLGLHICASMCSGLLTTIASMPLDMAKTRIQQMKVIDGKAEYSGATDVIIKVIRNEGFFSLWKGFTPYLCRLGPHTVFAFVFLEQLNKAYYKYVLGQEDSGPGI</sequence>
<dbReference type="InterPro" id="IPR018108">
    <property type="entry name" value="MCP_transmembrane"/>
</dbReference>
<dbReference type="SUPFAM" id="SSF103506">
    <property type="entry name" value="Mitochondrial carrier"/>
    <property type="match status" value="1"/>
</dbReference>
<keyword evidence="7 18" id="KW-1133">Transmembrane helix</keyword>
<dbReference type="Pfam" id="PF00153">
    <property type="entry name" value="Mito_carr"/>
    <property type="match status" value="3"/>
</dbReference>
<dbReference type="FunFam" id="1.50.40.10:FF:000013">
    <property type="entry name" value="Mitochondrial 2-oxoglutarate/malate carrier protein-like protein"/>
    <property type="match status" value="1"/>
</dbReference>
<organism evidence="19 20">
    <name type="scientific">Drosophila albomicans</name>
    <name type="common">Fruit fly</name>
    <dbReference type="NCBI Taxonomy" id="7291"/>
    <lineage>
        <taxon>Eukaryota</taxon>
        <taxon>Metazoa</taxon>
        <taxon>Ecdysozoa</taxon>
        <taxon>Arthropoda</taxon>
        <taxon>Hexapoda</taxon>
        <taxon>Insecta</taxon>
        <taxon>Pterygota</taxon>
        <taxon>Neoptera</taxon>
        <taxon>Endopterygota</taxon>
        <taxon>Diptera</taxon>
        <taxon>Brachycera</taxon>
        <taxon>Muscomorpha</taxon>
        <taxon>Ephydroidea</taxon>
        <taxon>Drosophilidae</taxon>
        <taxon>Drosophila</taxon>
    </lineage>
</organism>
<feature type="repeat" description="Solcar" evidence="16">
    <location>
        <begin position="110"/>
        <end position="201"/>
    </location>
</feature>
<reference evidence="20" key="1">
    <citation type="submission" date="2025-08" db="UniProtKB">
        <authorList>
            <consortium name="RefSeq"/>
        </authorList>
    </citation>
    <scope>IDENTIFICATION</scope>
    <source>
        <strain evidence="20">15112-1751.03</strain>
        <tissue evidence="20">Whole Adult</tissue>
    </source>
</reference>
<evidence type="ECO:0000256" key="7">
    <source>
        <dbReference type="ARBA" id="ARBA00022989"/>
    </source>
</evidence>
<evidence type="ECO:0000256" key="14">
    <source>
        <dbReference type="ARBA" id="ARBA00052538"/>
    </source>
</evidence>
<comment type="catalytic activity">
    <reaction evidence="12">
        <text>oxaloacetate(in) + 2-oxoglutarate(out) = oxaloacetate(out) + 2-oxoglutarate(in)</text>
        <dbReference type="Rhea" id="RHEA:71603"/>
        <dbReference type="ChEBI" id="CHEBI:16452"/>
        <dbReference type="ChEBI" id="CHEBI:16810"/>
    </reaction>
</comment>
<feature type="transmembrane region" description="Helical" evidence="18">
    <location>
        <begin position="112"/>
        <end position="130"/>
    </location>
</feature>
<comment type="similarity">
    <text evidence="2 17">Belongs to the mitochondrial carrier (TC 2.A.29) family.</text>
</comment>
<dbReference type="GeneID" id="117568177"/>
<name>A0A6P8WYI6_DROAB</name>
<dbReference type="AlphaFoldDB" id="A0A6P8WYI6"/>
<keyword evidence="8" id="KW-0445">Lipid transport</keyword>
<gene>
    <name evidence="20" type="primary">LOC117568177</name>
</gene>
<evidence type="ECO:0000256" key="9">
    <source>
        <dbReference type="ARBA" id="ARBA00023136"/>
    </source>
</evidence>
<dbReference type="OrthoDB" id="448427at2759"/>
<comment type="catalytic activity">
    <reaction evidence="13">
        <text>maleate(in) + 2-oxoglutarate(out) = maleate(out) + 2-oxoglutarate(in)</text>
        <dbReference type="Rhea" id="RHEA:71599"/>
        <dbReference type="ChEBI" id="CHEBI:16810"/>
        <dbReference type="ChEBI" id="CHEBI:30780"/>
    </reaction>
</comment>
<feature type="transmembrane region" description="Helical" evidence="18">
    <location>
        <begin position="15"/>
        <end position="35"/>
    </location>
</feature>
<proteinExistence type="inferred from homology"/>
<evidence type="ECO:0000313" key="20">
    <source>
        <dbReference type="RefSeq" id="XP_034104503.1"/>
    </source>
</evidence>
<comment type="subcellular location">
    <subcellularLocation>
        <location evidence="1">Membrane</location>
        <topology evidence="1">Multi-pass membrane protein</topology>
    </subcellularLocation>
</comment>
<comment type="catalytic activity">
    <reaction evidence="10">
        <text>(S)-malate(in) + 2-oxoglutarate(out) = (S)-malate(out) + 2-oxoglutarate(in)</text>
        <dbReference type="Rhea" id="RHEA:71587"/>
        <dbReference type="ChEBI" id="CHEBI:15589"/>
        <dbReference type="ChEBI" id="CHEBI:16810"/>
    </reaction>
</comment>
<evidence type="ECO:0000256" key="15">
    <source>
        <dbReference type="ARBA" id="ARBA00052710"/>
    </source>
</evidence>
<accession>A0A6P8WYI6</accession>
<dbReference type="Gene3D" id="1.50.40.10">
    <property type="entry name" value="Mitochondrial carrier domain"/>
    <property type="match status" value="1"/>
</dbReference>
<evidence type="ECO:0000256" key="10">
    <source>
        <dbReference type="ARBA" id="ARBA00036491"/>
    </source>
</evidence>
<keyword evidence="4" id="KW-0050">Antiport</keyword>
<feature type="repeat" description="Solcar" evidence="16">
    <location>
        <begin position="208"/>
        <end position="297"/>
    </location>
</feature>
<keyword evidence="9 16" id="KW-0472">Membrane</keyword>
<evidence type="ECO:0000313" key="19">
    <source>
        <dbReference type="Proteomes" id="UP000515160"/>
    </source>
</evidence>
<comment type="catalytic activity">
    <reaction evidence="15">
        <text>succinate(in) + 2-oxoglutarate(out) = succinate(out) + 2-oxoglutarate(in)</text>
        <dbReference type="Rhea" id="RHEA:71595"/>
        <dbReference type="ChEBI" id="CHEBI:16810"/>
        <dbReference type="ChEBI" id="CHEBI:30031"/>
    </reaction>
</comment>
<comment type="catalytic activity">
    <reaction evidence="14">
        <text>malonate(in) + 2-oxoglutarate(out) = malonate(out) + 2-oxoglutarate(in)</text>
        <dbReference type="Rhea" id="RHEA:71591"/>
        <dbReference type="ChEBI" id="CHEBI:15792"/>
        <dbReference type="ChEBI" id="CHEBI:16810"/>
    </reaction>
</comment>
<evidence type="ECO:0000256" key="5">
    <source>
        <dbReference type="ARBA" id="ARBA00022692"/>
    </source>
</evidence>
<dbReference type="RefSeq" id="XP_034104503.1">
    <property type="nucleotide sequence ID" value="XM_034248612.2"/>
</dbReference>
<dbReference type="PANTHER" id="PTHR45618">
    <property type="entry name" value="MITOCHONDRIAL DICARBOXYLATE CARRIER-RELATED"/>
    <property type="match status" value="1"/>
</dbReference>
<evidence type="ECO:0000256" key="6">
    <source>
        <dbReference type="ARBA" id="ARBA00022737"/>
    </source>
</evidence>
<keyword evidence="3 17" id="KW-0813">Transport</keyword>
<dbReference type="InterPro" id="IPR050391">
    <property type="entry name" value="Mito_Metabolite_Transporter"/>
</dbReference>
<evidence type="ECO:0000256" key="4">
    <source>
        <dbReference type="ARBA" id="ARBA00022449"/>
    </source>
</evidence>
<keyword evidence="5 16" id="KW-0812">Transmembrane</keyword>
<dbReference type="PROSITE" id="PS50920">
    <property type="entry name" value="SOLCAR"/>
    <property type="match status" value="3"/>
</dbReference>
<dbReference type="GO" id="GO:0006869">
    <property type="term" value="P:lipid transport"/>
    <property type="evidence" value="ECO:0007669"/>
    <property type="project" value="UniProtKB-KW"/>
</dbReference>
<evidence type="ECO:0000256" key="12">
    <source>
        <dbReference type="ARBA" id="ARBA00050120"/>
    </source>
</evidence>
<evidence type="ECO:0000256" key="8">
    <source>
        <dbReference type="ARBA" id="ARBA00023055"/>
    </source>
</evidence>
<feature type="repeat" description="Solcar" evidence="16">
    <location>
        <begin position="12"/>
        <end position="101"/>
    </location>
</feature>
<feature type="transmembrane region" description="Helical" evidence="18">
    <location>
        <begin position="210"/>
        <end position="231"/>
    </location>
</feature>
<keyword evidence="6" id="KW-0677">Repeat</keyword>
<evidence type="ECO:0000256" key="1">
    <source>
        <dbReference type="ARBA" id="ARBA00004141"/>
    </source>
</evidence>
<evidence type="ECO:0000256" key="17">
    <source>
        <dbReference type="RuleBase" id="RU000488"/>
    </source>
</evidence>
<dbReference type="GO" id="GO:0015297">
    <property type="term" value="F:antiporter activity"/>
    <property type="evidence" value="ECO:0007669"/>
    <property type="project" value="UniProtKB-KW"/>
</dbReference>
<evidence type="ECO:0000256" key="13">
    <source>
        <dbReference type="ARBA" id="ARBA00050291"/>
    </source>
</evidence>
<dbReference type="InterPro" id="IPR023395">
    <property type="entry name" value="MCP_dom_sf"/>
</dbReference>
<keyword evidence="19" id="KW-1185">Reference proteome</keyword>
<evidence type="ECO:0000256" key="16">
    <source>
        <dbReference type="PROSITE-ProRule" id="PRU00282"/>
    </source>
</evidence>